<reference evidence="1" key="1">
    <citation type="submission" date="2014-11" db="EMBL/GenBank/DDBJ databases">
        <authorList>
            <person name="Geib S."/>
        </authorList>
    </citation>
    <scope>NUCLEOTIDE SEQUENCE</scope>
</reference>
<evidence type="ECO:0000313" key="1">
    <source>
        <dbReference type="EMBL" id="JAD08700.1"/>
    </source>
</evidence>
<reference evidence="1" key="2">
    <citation type="journal article" date="2015" name="Gigascience">
        <title>Reconstructing a comprehensive transcriptome assembly of a white-pupal translocated strain of the pest fruit fly Bactrocera cucurbitae.</title>
        <authorList>
            <person name="Sim S.B."/>
            <person name="Calla B."/>
            <person name="Hall B."/>
            <person name="DeRego T."/>
            <person name="Geib S.M."/>
        </authorList>
    </citation>
    <scope>NUCLEOTIDE SEQUENCE</scope>
</reference>
<protein>
    <submittedName>
        <fullName evidence="1">Flagellar P-ring protein</fullName>
    </submittedName>
</protein>
<dbReference type="EMBL" id="GBXI01005592">
    <property type="protein sequence ID" value="JAD08700.1"/>
    <property type="molecule type" value="Transcribed_RNA"/>
</dbReference>
<keyword evidence="1" id="KW-0969">Cilium</keyword>
<proteinExistence type="predicted"/>
<gene>
    <name evidence="1" type="primary">flgI_0</name>
    <name evidence="1" type="ORF">g.5158</name>
</gene>
<sequence>MEGFIYVVNPPEIPRVAFGSGMERITLPMTGPGLSSFMRKIQGEVRDFPGPFEYVDTKEALDKKYPSAYGYSSFVSKLPRLPPTEISRFPPIGAYDVEPPKKTKQAARPFNIGTKRDQIKKLVTPCPADYAVDKRQASLKICSAFGSRRIIWPAVAVICTPVNVAKCSKCNKTPIGDYFHQFQLNLDMCRRCMNKQLKMLKRCSTDLFYRARMRSELSQYQPVRYCDFFHDHQGTTSAIQHLPTSTLRYKIKTENYIYMFKKR</sequence>
<keyword evidence="1" id="KW-0282">Flagellum</keyword>
<keyword evidence="1" id="KW-0966">Cell projection</keyword>
<accession>A0A0A1XCN2</accession>
<dbReference type="GeneID" id="105210699"/>
<dbReference type="OrthoDB" id="8189408at2759"/>
<organism evidence="1">
    <name type="scientific">Zeugodacus cucurbitae</name>
    <name type="common">Melon fruit fly</name>
    <name type="synonym">Bactrocera cucurbitae</name>
    <dbReference type="NCBI Taxonomy" id="28588"/>
    <lineage>
        <taxon>Eukaryota</taxon>
        <taxon>Metazoa</taxon>
        <taxon>Ecdysozoa</taxon>
        <taxon>Arthropoda</taxon>
        <taxon>Hexapoda</taxon>
        <taxon>Insecta</taxon>
        <taxon>Pterygota</taxon>
        <taxon>Neoptera</taxon>
        <taxon>Endopterygota</taxon>
        <taxon>Diptera</taxon>
        <taxon>Brachycera</taxon>
        <taxon>Muscomorpha</taxon>
        <taxon>Tephritoidea</taxon>
        <taxon>Tephritidae</taxon>
        <taxon>Zeugodacus</taxon>
        <taxon>Zeugodacus</taxon>
    </lineage>
</organism>
<dbReference type="AlphaFoldDB" id="A0A0A1XCN2"/>
<name>A0A0A1XCN2_ZEUCU</name>